<dbReference type="PROSITE" id="PS50011">
    <property type="entry name" value="PROTEIN_KINASE_DOM"/>
    <property type="match status" value="1"/>
</dbReference>
<dbReference type="GO" id="GO:0005524">
    <property type="term" value="F:ATP binding"/>
    <property type="evidence" value="ECO:0007669"/>
    <property type="project" value="InterPro"/>
</dbReference>
<feature type="repeat" description="ANK" evidence="3">
    <location>
        <begin position="544"/>
        <end position="576"/>
    </location>
</feature>
<dbReference type="InterPro" id="IPR011009">
    <property type="entry name" value="Kinase-like_dom_sf"/>
</dbReference>
<feature type="repeat" description="ANK" evidence="3">
    <location>
        <begin position="478"/>
        <end position="510"/>
    </location>
</feature>
<dbReference type="SUPFAM" id="SSF56112">
    <property type="entry name" value="Protein kinase-like (PK-like)"/>
    <property type="match status" value="1"/>
</dbReference>
<dbReference type="InterPro" id="IPR002110">
    <property type="entry name" value="Ankyrin_rpt"/>
</dbReference>
<evidence type="ECO:0000313" key="6">
    <source>
        <dbReference type="Proteomes" id="UP000708148"/>
    </source>
</evidence>
<dbReference type="InterPro" id="IPR036770">
    <property type="entry name" value="Ankyrin_rpt-contain_sf"/>
</dbReference>
<keyword evidence="2 3" id="KW-0040">ANK repeat</keyword>
<name>A0A8S1IZX6_9CHLO</name>
<protein>
    <recommendedName>
        <fullName evidence="4">Protein kinase domain-containing protein</fullName>
    </recommendedName>
</protein>
<feature type="repeat" description="ANK" evidence="3">
    <location>
        <begin position="643"/>
        <end position="675"/>
    </location>
</feature>
<dbReference type="PROSITE" id="PS50297">
    <property type="entry name" value="ANK_REP_REGION"/>
    <property type="match status" value="6"/>
</dbReference>
<dbReference type="InterPro" id="IPR001245">
    <property type="entry name" value="Ser-Thr/Tyr_kinase_cat_dom"/>
</dbReference>
<keyword evidence="6" id="KW-1185">Reference proteome</keyword>
<feature type="repeat" description="ANK" evidence="3">
    <location>
        <begin position="676"/>
        <end position="708"/>
    </location>
</feature>
<evidence type="ECO:0000256" key="3">
    <source>
        <dbReference type="PROSITE-ProRule" id="PRU00023"/>
    </source>
</evidence>
<keyword evidence="1" id="KW-0677">Repeat</keyword>
<dbReference type="Gene3D" id="1.25.40.20">
    <property type="entry name" value="Ankyrin repeat-containing domain"/>
    <property type="match status" value="3"/>
</dbReference>
<dbReference type="Proteomes" id="UP000708148">
    <property type="component" value="Unassembled WGS sequence"/>
</dbReference>
<evidence type="ECO:0000259" key="4">
    <source>
        <dbReference type="PROSITE" id="PS50011"/>
    </source>
</evidence>
<dbReference type="OrthoDB" id="195446at2759"/>
<dbReference type="PANTHER" id="PTHR24198:SF165">
    <property type="entry name" value="ANKYRIN REPEAT-CONTAINING PROTEIN-RELATED"/>
    <property type="match status" value="1"/>
</dbReference>
<dbReference type="SMART" id="SM00248">
    <property type="entry name" value="ANK"/>
    <property type="match status" value="8"/>
</dbReference>
<dbReference type="PROSITE" id="PS00108">
    <property type="entry name" value="PROTEIN_KINASE_ST"/>
    <property type="match status" value="1"/>
</dbReference>
<dbReference type="GO" id="GO:0005737">
    <property type="term" value="C:cytoplasm"/>
    <property type="evidence" value="ECO:0007669"/>
    <property type="project" value="TreeGrafter"/>
</dbReference>
<dbReference type="Pfam" id="PF12796">
    <property type="entry name" value="Ank_2"/>
    <property type="match status" value="2"/>
</dbReference>
<feature type="repeat" description="ANK" evidence="3">
    <location>
        <begin position="577"/>
        <end position="609"/>
    </location>
</feature>
<dbReference type="Gene3D" id="1.10.510.10">
    <property type="entry name" value="Transferase(Phosphotransferase) domain 1"/>
    <property type="match status" value="1"/>
</dbReference>
<dbReference type="GO" id="GO:0004672">
    <property type="term" value="F:protein kinase activity"/>
    <property type="evidence" value="ECO:0007669"/>
    <property type="project" value="InterPro"/>
</dbReference>
<dbReference type="Gene3D" id="3.30.200.20">
    <property type="entry name" value="Phosphorylase Kinase, domain 1"/>
    <property type="match status" value="1"/>
</dbReference>
<sequence>MRKNPSGETVVGAEHQAVPPKYSQRMMEFLKSQMDKVQDLEKPPEASKATLDTFNRALASGASLLSKHNKFDLKNFYRIDDTWAAVELICRSLAEVSREWGKDAAVGERIPAECVEEDRQHLYMRLAYIFKDKLVDVRDEKLRQEWYAVRQRHEDQMKGLVVVDNAEIVLGDRIGEGGEGSVHKAVWQGEPVAVKLLCPPNRELDIEDFADFFKEVSIHASLDHAHIVKLQGVSKSGWFVMQLANMDLKSFCKKNLRWPLKLRLLQQAADGPCYMHSKNLVHCDIKSANFLVFGTDPENCTVKIADFGLTIEARGSRSRTVRRPGGTLEWLAPEVYNGERLTFASDVFSFGVVMYEIITDKHPYGADRLDSQVAPAALMNRKLSGEEPCTVEPHHCPEEMADLMKRCCALNADQRPTMEEVCSVLADLPYTWQHDRLPAVPTEREAEEMLVAVQQGNTDGVLTLLKSRFNPNVVLNRDGWTPLMFAAHNGRMSIVEVLLTSGVNVNARNKEKFTALHLACMTEQDQVIRLLLNSGAKVDVRAQNGATPLLVAAELGYPKAVEELLRKRPLVDAQNKDQATALYSAAQNGYVTIVQQLLNNGADVDIPFKDLSTPLYKASQNGHVIIVRLLLNSGANVDSEFKDGATPLTIAATEGHVEVALELIRQGANVNAQRMDGDTPLHWAARRNRQHMVELLLHNGANRKIRNKYGVFGNTPADVAKKEGHHAILRILNARG</sequence>
<dbReference type="PANTHER" id="PTHR24198">
    <property type="entry name" value="ANKYRIN REPEAT AND PROTEIN KINASE DOMAIN-CONTAINING PROTEIN"/>
    <property type="match status" value="1"/>
</dbReference>
<dbReference type="InterPro" id="IPR008271">
    <property type="entry name" value="Ser/Thr_kinase_AS"/>
</dbReference>
<dbReference type="SMART" id="SM00220">
    <property type="entry name" value="S_TKc"/>
    <property type="match status" value="1"/>
</dbReference>
<dbReference type="Pfam" id="PF07714">
    <property type="entry name" value="PK_Tyr_Ser-Thr"/>
    <property type="match status" value="1"/>
</dbReference>
<evidence type="ECO:0000256" key="2">
    <source>
        <dbReference type="ARBA" id="ARBA00023043"/>
    </source>
</evidence>
<dbReference type="EMBL" id="CAJHUC010000956">
    <property type="protein sequence ID" value="CAD7699125.1"/>
    <property type="molecule type" value="Genomic_DNA"/>
</dbReference>
<dbReference type="AlphaFoldDB" id="A0A8S1IZX6"/>
<proteinExistence type="predicted"/>
<dbReference type="SUPFAM" id="SSF48403">
    <property type="entry name" value="Ankyrin repeat"/>
    <property type="match status" value="1"/>
</dbReference>
<accession>A0A8S1IZX6</accession>
<dbReference type="InterPro" id="IPR000719">
    <property type="entry name" value="Prot_kinase_dom"/>
</dbReference>
<dbReference type="Pfam" id="PF13637">
    <property type="entry name" value="Ank_4"/>
    <property type="match status" value="1"/>
</dbReference>
<feature type="domain" description="Protein kinase" evidence="4">
    <location>
        <begin position="168"/>
        <end position="437"/>
    </location>
</feature>
<dbReference type="PROSITE" id="PS50088">
    <property type="entry name" value="ANK_REPEAT"/>
    <property type="match status" value="7"/>
</dbReference>
<feature type="repeat" description="ANK" evidence="3">
    <location>
        <begin position="511"/>
        <end position="543"/>
    </location>
</feature>
<reference evidence="5" key="1">
    <citation type="submission" date="2020-12" db="EMBL/GenBank/DDBJ databases">
        <authorList>
            <person name="Iha C."/>
        </authorList>
    </citation>
    <scope>NUCLEOTIDE SEQUENCE</scope>
</reference>
<organism evidence="5 6">
    <name type="scientific">Ostreobium quekettii</name>
    <dbReference type="NCBI Taxonomy" id="121088"/>
    <lineage>
        <taxon>Eukaryota</taxon>
        <taxon>Viridiplantae</taxon>
        <taxon>Chlorophyta</taxon>
        <taxon>core chlorophytes</taxon>
        <taxon>Ulvophyceae</taxon>
        <taxon>TCBD clade</taxon>
        <taxon>Bryopsidales</taxon>
        <taxon>Ostreobineae</taxon>
        <taxon>Ostreobiaceae</taxon>
        <taxon>Ostreobium</taxon>
    </lineage>
</organism>
<evidence type="ECO:0000313" key="5">
    <source>
        <dbReference type="EMBL" id="CAD7699125.1"/>
    </source>
</evidence>
<comment type="caution">
    <text evidence="5">The sequence shown here is derived from an EMBL/GenBank/DDBJ whole genome shotgun (WGS) entry which is preliminary data.</text>
</comment>
<dbReference type="PRINTS" id="PR01415">
    <property type="entry name" value="ANKYRIN"/>
</dbReference>
<evidence type="ECO:0000256" key="1">
    <source>
        <dbReference type="ARBA" id="ARBA00022737"/>
    </source>
</evidence>
<dbReference type="Pfam" id="PF00023">
    <property type="entry name" value="Ank"/>
    <property type="match status" value="1"/>
</dbReference>
<gene>
    <name evidence="5" type="ORF">OSTQU699_LOCUS4484</name>
</gene>
<feature type="repeat" description="ANK" evidence="3">
    <location>
        <begin position="610"/>
        <end position="642"/>
    </location>
</feature>